<feature type="domain" description="Glycosyltransferase 2-like" evidence="2">
    <location>
        <begin position="15"/>
        <end position="169"/>
    </location>
</feature>
<dbReference type="AlphaFoldDB" id="A0A3M2JHI9"/>
<keyword evidence="4" id="KW-1185">Reference proteome</keyword>
<evidence type="ECO:0000256" key="1">
    <source>
        <dbReference type="ARBA" id="ARBA00006739"/>
    </source>
</evidence>
<evidence type="ECO:0000313" key="3">
    <source>
        <dbReference type="EMBL" id="RMI13282.1"/>
    </source>
</evidence>
<dbReference type="PANTHER" id="PTHR48090">
    <property type="entry name" value="UNDECAPRENYL-PHOSPHATE 4-DEOXY-4-FORMAMIDO-L-ARABINOSE TRANSFERASE-RELATED"/>
    <property type="match status" value="1"/>
</dbReference>
<dbReference type="InterPro" id="IPR050256">
    <property type="entry name" value="Glycosyltransferase_2"/>
</dbReference>
<organism evidence="3 4">
    <name type="scientific">Cellulomonas triticagri</name>
    <dbReference type="NCBI Taxonomy" id="2483352"/>
    <lineage>
        <taxon>Bacteria</taxon>
        <taxon>Bacillati</taxon>
        <taxon>Actinomycetota</taxon>
        <taxon>Actinomycetes</taxon>
        <taxon>Micrococcales</taxon>
        <taxon>Cellulomonadaceae</taxon>
        <taxon>Cellulomonas</taxon>
    </lineage>
</organism>
<dbReference type="InterPro" id="IPR001173">
    <property type="entry name" value="Glyco_trans_2-like"/>
</dbReference>
<comment type="similarity">
    <text evidence="1">Belongs to the glycosyltransferase 2 family.</text>
</comment>
<dbReference type="InterPro" id="IPR029044">
    <property type="entry name" value="Nucleotide-diphossugar_trans"/>
</dbReference>
<dbReference type="RefSeq" id="WP_122148385.1">
    <property type="nucleotide sequence ID" value="NZ_RFFI01000018.1"/>
</dbReference>
<dbReference type="Gene3D" id="3.90.550.10">
    <property type="entry name" value="Spore Coat Polysaccharide Biosynthesis Protein SpsA, Chain A"/>
    <property type="match status" value="1"/>
</dbReference>
<accession>A0A3M2JHI9</accession>
<sequence>MRVALQAQQQHDDVCVVVPLFNERTVVGDVVRDLRTAFPLVVVVDDGSTDDSAAVARDAGALVVQHPINLGQGAALQTGIEAALRLGARYVVTFDSDGQHQRTDAEAMVERLRADEADVVFGSRFLDSRTRPGLVKRLVLRAAIVYSNLTTGVHLSDTHNGLRALNRRAASALSIRQNRMAHASEIIEQVGHARLRWVEHPVHILYTDYSRSKGQSVFNAVNILTEMIYR</sequence>
<dbReference type="GO" id="GO:0016740">
    <property type="term" value="F:transferase activity"/>
    <property type="evidence" value="ECO:0007669"/>
    <property type="project" value="UniProtKB-KW"/>
</dbReference>
<dbReference type="PANTHER" id="PTHR48090:SF7">
    <property type="entry name" value="RFBJ PROTEIN"/>
    <property type="match status" value="1"/>
</dbReference>
<gene>
    <name evidence="3" type="ORF">EBM89_05125</name>
</gene>
<comment type="caution">
    <text evidence="3">The sequence shown here is derived from an EMBL/GenBank/DDBJ whole genome shotgun (WGS) entry which is preliminary data.</text>
</comment>
<dbReference type="Proteomes" id="UP000269289">
    <property type="component" value="Unassembled WGS sequence"/>
</dbReference>
<dbReference type="SUPFAM" id="SSF53448">
    <property type="entry name" value="Nucleotide-diphospho-sugar transferases"/>
    <property type="match status" value="1"/>
</dbReference>
<evidence type="ECO:0000313" key="4">
    <source>
        <dbReference type="Proteomes" id="UP000269289"/>
    </source>
</evidence>
<dbReference type="Pfam" id="PF00535">
    <property type="entry name" value="Glycos_transf_2"/>
    <property type="match status" value="1"/>
</dbReference>
<dbReference type="EMBL" id="RFFI01000018">
    <property type="protein sequence ID" value="RMI13282.1"/>
    <property type="molecule type" value="Genomic_DNA"/>
</dbReference>
<proteinExistence type="inferred from homology"/>
<keyword evidence="3" id="KW-0808">Transferase</keyword>
<protein>
    <submittedName>
        <fullName evidence="3">Glycosyltransferase family 2 protein</fullName>
    </submittedName>
</protein>
<reference evidence="3 4" key="1">
    <citation type="submission" date="2018-10" db="EMBL/GenBank/DDBJ databases">
        <title>Isolation, diversity and antifungal activity of actinobacteria from wheat.</title>
        <authorList>
            <person name="Han C."/>
        </authorList>
    </citation>
    <scope>NUCLEOTIDE SEQUENCE [LARGE SCALE GENOMIC DNA]</scope>
    <source>
        <strain evidence="3 4">NEAU-YY56</strain>
    </source>
</reference>
<evidence type="ECO:0000259" key="2">
    <source>
        <dbReference type="Pfam" id="PF00535"/>
    </source>
</evidence>
<dbReference type="CDD" id="cd04179">
    <property type="entry name" value="DPM_DPG-synthase_like"/>
    <property type="match status" value="1"/>
</dbReference>
<name>A0A3M2JHI9_9CELL</name>